<organism evidence="3 6">
    <name type="scientific">Candidatus Phosphoribacter hodrii</name>
    <dbReference type="NCBI Taxonomy" id="2953743"/>
    <lineage>
        <taxon>Bacteria</taxon>
        <taxon>Bacillati</taxon>
        <taxon>Actinomycetota</taxon>
        <taxon>Actinomycetes</taxon>
        <taxon>Micrococcales</taxon>
        <taxon>Dermatophilaceae</taxon>
        <taxon>Candidatus Phosphoribacter</taxon>
    </lineage>
</organism>
<dbReference type="Pfam" id="PF07332">
    <property type="entry name" value="Phage_holin_3_6"/>
    <property type="match status" value="1"/>
</dbReference>
<dbReference type="InterPro" id="IPR009937">
    <property type="entry name" value="Phage_holin_3_6"/>
</dbReference>
<sequence>MATDAPPLISDAEPTLGQLVASASRDVSTILRSEIALAKTEITGAAKFAGKGAGMFAGAAFFGLFGLGFLLTALAWGLVALGLATWLAFLIVAVLLFIGAAVLALVGKKALAHADPTPKRAISEAQQTIATIKGQS</sequence>
<feature type="transmembrane region" description="Helical" evidence="1">
    <location>
        <begin position="56"/>
        <end position="79"/>
    </location>
</feature>
<dbReference type="EMBL" id="JADJIB010000003">
    <property type="protein sequence ID" value="MBK7273430.1"/>
    <property type="molecule type" value="Genomic_DNA"/>
</dbReference>
<reference evidence="5 6" key="1">
    <citation type="submission" date="2020-10" db="EMBL/GenBank/DDBJ databases">
        <title>Connecting structure to function with the recovery of over 1000 high-quality activated sludge metagenome-assembled genomes encoding full-length rRNA genes using long-read sequencing.</title>
        <authorList>
            <person name="Singleton C.M."/>
            <person name="Petriglieri F."/>
            <person name="Kristensen J.M."/>
            <person name="Kirkegaard R.H."/>
            <person name="Michaelsen T.Y."/>
            <person name="Andersen M.H."/>
            <person name="Karst S.M."/>
            <person name="Dueholm M.S."/>
            <person name="Nielsen P.H."/>
            <person name="Albertsen M."/>
        </authorList>
    </citation>
    <scope>NUCLEOTIDE SEQUENCE [LARGE SCALE GENOMIC DNA]</scope>
    <source>
        <strain evidence="2">AalE_18-Q3-R2-46_BAT3C.188</strain>
        <strain evidence="3">Ega_18-Q3-R5-49_MAXAC.001</strain>
        <strain evidence="4">Ribe_18-Q3-R11-54_MAXAC.001</strain>
    </source>
</reference>
<evidence type="ECO:0000256" key="1">
    <source>
        <dbReference type="SAM" id="Phobius"/>
    </source>
</evidence>
<dbReference type="Proteomes" id="UP000726105">
    <property type="component" value="Unassembled WGS sequence"/>
</dbReference>
<evidence type="ECO:0000313" key="5">
    <source>
        <dbReference type="Proteomes" id="UP000718281"/>
    </source>
</evidence>
<evidence type="ECO:0000313" key="4">
    <source>
        <dbReference type="EMBL" id="MBL0005470.1"/>
    </source>
</evidence>
<dbReference type="Proteomes" id="UP000718281">
    <property type="component" value="Unassembled WGS sequence"/>
</dbReference>
<dbReference type="EMBL" id="JADIXZ010000001">
    <property type="protein sequence ID" value="MBK6299963.1"/>
    <property type="molecule type" value="Genomic_DNA"/>
</dbReference>
<dbReference type="AlphaFoldDB" id="A0A935M3V2"/>
<feature type="transmembrane region" description="Helical" evidence="1">
    <location>
        <begin position="85"/>
        <end position="106"/>
    </location>
</feature>
<dbReference type="EMBL" id="JADKGK010000027">
    <property type="protein sequence ID" value="MBL0005470.1"/>
    <property type="molecule type" value="Genomic_DNA"/>
</dbReference>
<keyword evidence="1" id="KW-0812">Transmembrane</keyword>
<dbReference type="Proteomes" id="UP000886632">
    <property type="component" value="Unassembled WGS sequence"/>
</dbReference>
<name>A0A935M3V2_9MICO</name>
<proteinExistence type="predicted"/>
<keyword evidence="1" id="KW-0472">Membrane</keyword>
<keyword evidence="1" id="KW-1133">Transmembrane helix</keyword>
<evidence type="ECO:0000313" key="3">
    <source>
        <dbReference type="EMBL" id="MBK7273430.1"/>
    </source>
</evidence>
<gene>
    <name evidence="2" type="ORF">IPF40_02530</name>
    <name evidence="3" type="ORF">IPI13_09775</name>
    <name evidence="4" type="ORF">IPP00_16380</name>
</gene>
<evidence type="ECO:0000313" key="2">
    <source>
        <dbReference type="EMBL" id="MBK6299963.1"/>
    </source>
</evidence>
<accession>A0A935M3V2</accession>
<protein>
    <submittedName>
        <fullName evidence="3">Phage holin family protein</fullName>
    </submittedName>
</protein>
<evidence type="ECO:0000313" key="6">
    <source>
        <dbReference type="Proteomes" id="UP000726105"/>
    </source>
</evidence>
<comment type="caution">
    <text evidence="3">The sequence shown here is derived from an EMBL/GenBank/DDBJ whole genome shotgun (WGS) entry which is preliminary data.</text>
</comment>